<evidence type="ECO:0000256" key="1">
    <source>
        <dbReference type="SAM" id="Phobius"/>
    </source>
</evidence>
<keyword evidence="1" id="KW-0472">Membrane</keyword>
<dbReference type="CDD" id="cd00060">
    <property type="entry name" value="FHA"/>
    <property type="match status" value="1"/>
</dbReference>
<sequence>MKTEKSGSIVLIDLLIYGILAGTVLYALIRPFHYILQMFIVAAAAGMACVLIWTGGRRPGSMARKGTAEIAKIVLLDDDGERVKEWFVKGEISVLIGKSTSQGEVDIDLSDCEYASLISPEHAVLNRVGSEWFIEDADSNSGTGIRKAGRSDASRLVVEEPERLGAGDMIFIANTRLLVK</sequence>
<evidence type="ECO:0000313" key="3">
    <source>
        <dbReference type="EMBL" id="GIO31578.1"/>
    </source>
</evidence>
<comment type="caution">
    <text evidence="3">The sequence shown here is derived from an EMBL/GenBank/DDBJ whole genome shotgun (WGS) entry which is preliminary data.</text>
</comment>
<dbReference type="InterPro" id="IPR008984">
    <property type="entry name" value="SMAD_FHA_dom_sf"/>
</dbReference>
<reference evidence="3" key="1">
    <citation type="submission" date="2021-03" db="EMBL/GenBank/DDBJ databases">
        <title>Antimicrobial resistance genes in bacteria isolated from Japanese honey, and their potential for conferring macrolide and lincosamide resistance in the American foulbrood pathogen Paenibacillus larvae.</title>
        <authorList>
            <person name="Okamoto M."/>
            <person name="Kumagai M."/>
            <person name="Kanamori H."/>
            <person name="Takamatsu D."/>
        </authorList>
    </citation>
    <scope>NUCLEOTIDE SEQUENCE</scope>
    <source>
        <strain evidence="3">J2TS6</strain>
    </source>
</reference>
<gene>
    <name evidence="3" type="ORF">J2TS6_27190</name>
</gene>
<keyword evidence="1" id="KW-0812">Transmembrane</keyword>
<feature type="transmembrane region" description="Helical" evidence="1">
    <location>
        <begin position="35"/>
        <end position="55"/>
    </location>
</feature>
<dbReference type="Proteomes" id="UP000679779">
    <property type="component" value="Unassembled WGS sequence"/>
</dbReference>
<keyword evidence="1" id="KW-1133">Transmembrane helix</keyword>
<protein>
    <recommendedName>
        <fullName evidence="2">FHA domain-containing protein</fullName>
    </recommendedName>
</protein>
<name>A0A919XJU7_9BACL</name>
<dbReference type="RefSeq" id="WP_160042391.1">
    <property type="nucleotide sequence ID" value="NZ_BORQ01000003.1"/>
</dbReference>
<dbReference type="PROSITE" id="PS50006">
    <property type="entry name" value="FHA_DOMAIN"/>
    <property type="match status" value="1"/>
</dbReference>
<dbReference type="Pfam" id="PF00498">
    <property type="entry name" value="FHA"/>
    <property type="match status" value="1"/>
</dbReference>
<feature type="transmembrane region" description="Helical" evidence="1">
    <location>
        <begin position="7"/>
        <end position="29"/>
    </location>
</feature>
<proteinExistence type="predicted"/>
<dbReference type="SUPFAM" id="SSF49879">
    <property type="entry name" value="SMAD/FHA domain"/>
    <property type="match status" value="1"/>
</dbReference>
<organism evidence="3 4">
    <name type="scientific">Paenibacillus albilobatus</name>
    <dbReference type="NCBI Taxonomy" id="2716884"/>
    <lineage>
        <taxon>Bacteria</taxon>
        <taxon>Bacillati</taxon>
        <taxon>Bacillota</taxon>
        <taxon>Bacilli</taxon>
        <taxon>Bacillales</taxon>
        <taxon>Paenibacillaceae</taxon>
        <taxon>Paenibacillus</taxon>
    </lineage>
</organism>
<dbReference type="Gene3D" id="2.60.200.20">
    <property type="match status" value="1"/>
</dbReference>
<keyword evidence="4" id="KW-1185">Reference proteome</keyword>
<dbReference type="AlphaFoldDB" id="A0A919XJU7"/>
<accession>A0A919XJU7</accession>
<evidence type="ECO:0000259" key="2">
    <source>
        <dbReference type="PROSITE" id="PS50006"/>
    </source>
</evidence>
<dbReference type="InterPro" id="IPR000253">
    <property type="entry name" value="FHA_dom"/>
</dbReference>
<evidence type="ECO:0000313" key="4">
    <source>
        <dbReference type="Proteomes" id="UP000679779"/>
    </source>
</evidence>
<dbReference type="EMBL" id="BORQ01000003">
    <property type="protein sequence ID" value="GIO31578.1"/>
    <property type="molecule type" value="Genomic_DNA"/>
</dbReference>
<feature type="domain" description="FHA" evidence="2">
    <location>
        <begin position="94"/>
        <end position="145"/>
    </location>
</feature>